<dbReference type="SUPFAM" id="SSF74650">
    <property type="entry name" value="Galactose mutarotase-like"/>
    <property type="match status" value="1"/>
</dbReference>
<dbReference type="Pfam" id="PF14486">
    <property type="entry name" value="DUF4432"/>
    <property type="match status" value="1"/>
</dbReference>
<evidence type="ECO:0000313" key="1">
    <source>
        <dbReference type="EMBL" id="KJY55403.1"/>
    </source>
</evidence>
<evidence type="ECO:0000313" key="2">
    <source>
        <dbReference type="Proteomes" id="UP000033533"/>
    </source>
</evidence>
<dbReference type="HOGENOM" id="CLU_056939_0_0_9"/>
<dbReference type="GO" id="GO:0003824">
    <property type="term" value="F:catalytic activity"/>
    <property type="evidence" value="ECO:0007669"/>
    <property type="project" value="InterPro"/>
</dbReference>
<protein>
    <recommendedName>
        <fullName evidence="3">DUF4432 domain-containing protein</fullName>
    </recommendedName>
</protein>
<name>A0A0F4LAT2_9LACO</name>
<gene>
    <name evidence="1" type="ORF">JF76_10400</name>
</gene>
<organism evidence="1 2">
    <name type="scientific">Lactobacillus kullabergensis</name>
    <dbReference type="NCBI Taxonomy" id="1218493"/>
    <lineage>
        <taxon>Bacteria</taxon>
        <taxon>Bacillati</taxon>
        <taxon>Bacillota</taxon>
        <taxon>Bacilli</taxon>
        <taxon>Lactobacillales</taxon>
        <taxon>Lactobacillaceae</taxon>
        <taxon>Lactobacillus</taxon>
    </lineage>
</organism>
<dbReference type="PATRIC" id="fig|1218493.3.peg.1092"/>
<reference evidence="1 2" key="1">
    <citation type="submission" date="2014-12" db="EMBL/GenBank/DDBJ databases">
        <title>Comparative genomics of the lactic acid bacteria isolated from the honey bee gut.</title>
        <authorList>
            <person name="Ellegaard K.M."/>
            <person name="Tamarit D."/>
            <person name="Javelind E."/>
            <person name="Olofsson T."/>
            <person name="Andersson S.G."/>
            <person name="Vasquez A."/>
        </authorList>
    </citation>
    <scope>NUCLEOTIDE SEQUENCE [LARGE SCALE GENOMIC DNA]</scope>
    <source>
        <strain evidence="1 2">Biut2</strain>
    </source>
</reference>
<proteinExistence type="predicted"/>
<accession>A0A0F4LAT2</accession>
<comment type="caution">
    <text evidence="1">The sequence shown here is derived from an EMBL/GenBank/DDBJ whole genome shotgun (WGS) entry which is preliminary data.</text>
</comment>
<dbReference type="GO" id="GO:0005975">
    <property type="term" value="P:carbohydrate metabolic process"/>
    <property type="evidence" value="ECO:0007669"/>
    <property type="project" value="InterPro"/>
</dbReference>
<dbReference type="STRING" id="1218493.JF76_10400"/>
<dbReference type="RefSeq" id="WP_045928131.1">
    <property type="nucleotide sequence ID" value="NZ_JBHSZS010000025.1"/>
</dbReference>
<dbReference type="InterPro" id="IPR027839">
    <property type="entry name" value="DUF4432"/>
</dbReference>
<dbReference type="OrthoDB" id="146552at2"/>
<dbReference type="InterPro" id="IPR014718">
    <property type="entry name" value="GH-type_carb-bd"/>
</dbReference>
<sequence>MRKENSEIYVGNKAQLNSVKYIQFLEGKATGLKAFEIATASGFSLTVALDRGMDIVELKLNGKNISFLSATGLVNSTYFNEDEDKGFMRNFNVGFLTTGGLAYMGSSDNRRGLHGTVSNTPAYNFSYEILKNKIQVEGNIADSVMFGPNLILHRKITVSTNETSIRIDDTLINAGDDTVPYMLLYHNNFGYPFLTPDTEIFFQPEKSFNRKYQRIKGSYPFKLKKPNIAEPEQVYFHTLKKSEYSLISPRTNLSLKVKFSSKTLPILNEWRLERNKNYVLGLEPGTNDVNGFIQANKNNKLKYIKPDERIAFNLQFDFSEVKNEKIANK</sequence>
<evidence type="ECO:0008006" key="3">
    <source>
        <dbReference type="Google" id="ProtNLM"/>
    </source>
</evidence>
<dbReference type="Gene3D" id="2.70.98.10">
    <property type="match status" value="1"/>
</dbReference>
<dbReference type="EMBL" id="JXBY01000019">
    <property type="protein sequence ID" value="KJY55403.1"/>
    <property type="molecule type" value="Genomic_DNA"/>
</dbReference>
<dbReference type="AlphaFoldDB" id="A0A0F4LAT2"/>
<dbReference type="GO" id="GO:0030246">
    <property type="term" value="F:carbohydrate binding"/>
    <property type="evidence" value="ECO:0007669"/>
    <property type="project" value="InterPro"/>
</dbReference>
<dbReference type="InterPro" id="IPR011013">
    <property type="entry name" value="Gal_mutarotase_sf_dom"/>
</dbReference>
<dbReference type="CDD" id="cd09023">
    <property type="entry name" value="Aldose_epim_Ec_c4013"/>
    <property type="match status" value="1"/>
</dbReference>
<dbReference type="Proteomes" id="UP000033533">
    <property type="component" value="Unassembled WGS sequence"/>
</dbReference>